<dbReference type="Proteomes" id="UP001337655">
    <property type="component" value="Unassembled WGS sequence"/>
</dbReference>
<comment type="caution">
    <text evidence="3">The sequence shown here is derived from an EMBL/GenBank/DDBJ whole genome shotgun (WGS) entry which is preliminary data.</text>
</comment>
<feature type="region of interest" description="Disordered" evidence="2">
    <location>
        <begin position="286"/>
        <end position="311"/>
    </location>
</feature>
<feature type="coiled-coil region" evidence="1">
    <location>
        <begin position="727"/>
        <end position="754"/>
    </location>
</feature>
<keyword evidence="4" id="KW-1185">Reference proteome</keyword>
<feature type="region of interest" description="Disordered" evidence="2">
    <location>
        <begin position="384"/>
        <end position="405"/>
    </location>
</feature>
<gene>
    <name evidence="3" type="ORF">LTR77_003335</name>
</gene>
<organism evidence="3 4">
    <name type="scientific">Saxophila tyrrhenica</name>
    <dbReference type="NCBI Taxonomy" id="1690608"/>
    <lineage>
        <taxon>Eukaryota</taxon>
        <taxon>Fungi</taxon>
        <taxon>Dikarya</taxon>
        <taxon>Ascomycota</taxon>
        <taxon>Pezizomycotina</taxon>
        <taxon>Dothideomycetes</taxon>
        <taxon>Dothideomycetidae</taxon>
        <taxon>Mycosphaerellales</taxon>
        <taxon>Extremaceae</taxon>
        <taxon>Saxophila</taxon>
    </lineage>
</organism>
<dbReference type="AlphaFoldDB" id="A0AAV9PLX1"/>
<keyword evidence="1" id="KW-0175">Coiled coil</keyword>
<feature type="region of interest" description="Disordered" evidence="2">
    <location>
        <begin position="771"/>
        <end position="794"/>
    </location>
</feature>
<feature type="compositionally biased region" description="Acidic residues" evidence="2">
    <location>
        <begin position="296"/>
        <end position="310"/>
    </location>
</feature>
<accession>A0AAV9PLX1</accession>
<sequence>MGTVVPAVAGSRTKKAWDRWHGPEGDLIAAYPHTYTAVCALYDARYPEIVSEVTHPFMRALRREMKVHDKTCGIFTSVGQTETPSRMELLCFFSAVEDEAEEKLGDLEARLKNLAIPPRHPQAQQAVHTVSKGVSIIRGVEKLSDRAEGALVSYLLQQVAQLEAEPKRNYDEEARLSNALEEWQDAVDVQRDQYEVQLKSKTDETGRLQEELKNQKRVAKDALRAQAKAEKARDDAIGREHAINQQSAARATENNTLQSQLDTATKLQQTTDKTLEDTKTALERMKGQVEDKQSELDDVESQMTSLEDDVSDLRDSKQTIVNNLDAALRRLEAKESELTSERQKSQKLVLEGAGEQRELVSKITGQHNEAVRLLRAQQDQLLSAAESGRASDKKHHDATVRASREEIDGLRQIEEAVKQQHGRDLETLRDKHQKDISAWTENQNLLRDRLQSTYESQLTEVRNMKDEVVRLEREKRQQVAKDARLTEDKVIKLEVEVESLRGDVNRGDVQIHDIKQQRDALQKEQVNRQKTHERLQSELLGGAERLSEAREAAREAIAAKLANENRLRDQERAINQHGREVADLQEAVHAAQENAKRLVGLELDKVDKAAAEHERDLKDARDEARKDIEGLRQELRDERSQAAERLKSETEELCGELKGMRDERDGLSVELGNVRGESNARQQAVNRITLERDGLRTRGERLQEQINAVDKSNESLKTFGRENIDFYNKIEKRLDKAQEELGFAQERIVALTKEVSTTTGAKETYERLYDGERRAHDTTKDNLSAGLHREEDLSNQREADQHAAEEREIQFVRQANDHCFALNGQIRTAEEQITTLNNRLDAVVVDRDLHKDLYDLMSNDLEKEKTRYQAGRRENVLLDLEIARVSGQRDFLERRVGEILQKRTDPLHVEIKQLQNQKIVLQKEHDEAVEETNQAHDQVVEKLGAQHLQAMQVLQKKDVAYQKLIFKMGRDLNEATEVIEEMMG</sequence>
<reference evidence="3 4" key="1">
    <citation type="submission" date="2023-08" db="EMBL/GenBank/DDBJ databases">
        <title>Black Yeasts Isolated from many extreme environments.</title>
        <authorList>
            <person name="Coleine C."/>
            <person name="Stajich J.E."/>
            <person name="Selbmann L."/>
        </authorList>
    </citation>
    <scope>NUCLEOTIDE SEQUENCE [LARGE SCALE GENOMIC DNA]</scope>
    <source>
        <strain evidence="3 4">CCFEE 5935</strain>
    </source>
</reference>
<dbReference type="EMBL" id="JAVRRT010000004">
    <property type="protein sequence ID" value="KAK5173213.1"/>
    <property type="molecule type" value="Genomic_DNA"/>
</dbReference>
<feature type="compositionally biased region" description="Basic and acidic residues" evidence="2">
    <location>
        <begin position="286"/>
        <end position="295"/>
    </location>
</feature>
<dbReference type="Gene3D" id="1.10.287.1490">
    <property type="match status" value="1"/>
</dbReference>
<feature type="compositionally biased region" description="Basic and acidic residues" evidence="2">
    <location>
        <begin position="389"/>
        <end position="405"/>
    </location>
</feature>
<feature type="coiled-coil region" evidence="1">
    <location>
        <begin position="191"/>
        <end position="218"/>
    </location>
</feature>
<feature type="region of interest" description="Disordered" evidence="2">
    <location>
        <begin position="632"/>
        <end position="651"/>
    </location>
</feature>
<evidence type="ECO:0000313" key="4">
    <source>
        <dbReference type="Proteomes" id="UP001337655"/>
    </source>
</evidence>
<proteinExistence type="predicted"/>
<feature type="compositionally biased region" description="Basic and acidic residues" evidence="2">
    <location>
        <begin position="632"/>
        <end position="650"/>
    </location>
</feature>
<evidence type="ECO:0000256" key="2">
    <source>
        <dbReference type="SAM" id="MobiDB-lite"/>
    </source>
</evidence>
<evidence type="ECO:0000313" key="3">
    <source>
        <dbReference type="EMBL" id="KAK5173213.1"/>
    </source>
</evidence>
<name>A0AAV9PLX1_9PEZI</name>
<feature type="compositionally biased region" description="Basic and acidic residues" evidence="2">
    <location>
        <begin position="771"/>
        <end position="780"/>
    </location>
</feature>
<feature type="coiled-coil region" evidence="1">
    <location>
        <begin position="447"/>
        <end position="481"/>
    </location>
</feature>
<dbReference type="GeneID" id="89924682"/>
<dbReference type="RefSeq" id="XP_064661931.1">
    <property type="nucleotide sequence ID" value="XM_064800592.1"/>
</dbReference>
<evidence type="ECO:0000256" key="1">
    <source>
        <dbReference type="SAM" id="Coils"/>
    </source>
</evidence>
<protein>
    <submittedName>
        <fullName evidence="3">Uncharacterized protein</fullName>
    </submittedName>
</protein>